<dbReference type="Proteomes" id="UP001295444">
    <property type="component" value="Chromosome 01"/>
</dbReference>
<gene>
    <name evidence="2" type="ORF">PECUL_23A031215</name>
</gene>
<proteinExistence type="predicted"/>
<name>A0AAD1R175_PELCU</name>
<evidence type="ECO:0000313" key="2">
    <source>
        <dbReference type="EMBL" id="CAH2220468.1"/>
    </source>
</evidence>
<protein>
    <submittedName>
        <fullName evidence="2">Uncharacterized protein</fullName>
    </submittedName>
</protein>
<evidence type="ECO:0000256" key="1">
    <source>
        <dbReference type="SAM" id="MobiDB-lite"/>
    </source>
</evidence>
<feature type="compositionally biased region" description="Basic residues" evidence="1">
    <location>
        <begin position="106"/>
        <end position="115"/>
    </location>
</feature>
<organism evidence="2 3">
    <name type="scientific">Pelobates cultripes</name>
    <name type="common">Western spadefoot toad</name>
    <dbReference type="NCBI Taxonomy" id="61616"/>
    <lineage>
        <taxon>Eukaryota</taxon>
        <taxon>Metazoa</taxon>
        <taxon>Chordata</taxon>
        <taxon>Craniata</taxon>
        <taxon>Vertebrata</taxon>
        <taxon>Euteleostomi</taxon>
        <taxon>Amphibia</taxon>
        <taxon>Batrachia</taxon>
        <taxon>Anura</taxon>
        <taxon>Pelobatoidea</taxon>
        <taxon>Pelobatidae</taxon>
        <taxon>Pelobates</taxon>
    </lineage>
</organism>
<keyword evidence="3" id="KW-1185">Reference proteome</keyword>
<feature type="non-terminal residue" evidence="2">
    <location>
        <position position="1"/>
    </location>
</feature>
<feature type="region of interest" description="Disordered" evidence="1">
    <location>
        <begin position="96"/>
        <end position="115"/>
    </location>
</feature>
<accession>A0AAD1R175</accession>
<dbReference type="AlphaFoldDB" id="A0AAD1R175"/>
<evidence type="ECO:0000313" key="3">
    <source>
        <dbReference type="Proteomes" id="UP001295444"/>
    </source>
</evidence>
<reference evidence="2" key="1">
    <citation type="submission" date="2022-03" db="EMBL/GenBank/DDBJ databases">
        <authorList>
            <person name="Alioto T."/>
            <person name="Alioto T."/>
            <person name="Gomez Garrido J."/>
        </authorList>
    </citation>
    <scope>NUCLEOTIDE SEQUENCE</scope>
</reference>
<dbReference type="EMBL" id="OW240912">
    <property type="protein sequence ID" value="CAH2220468.1"/>
    <property type="molecule type" value="Genomic_DNA"/>
</dbReference>
<sequence>AGLHFHSPIRWLLPSTVERLSCGPFGQSEWRSVIIRVTSVFAAAIFLMEKASLQLSSYPEDNHGHHYVTGRHVRSMIEDQWELRDVVAHLCNQDECKNSNGTSQVGKRRYGGGPN</sequence>